<sequence>MKKILMGVFSVMLVLAACGGGQDDDGGDTGGDGGTEESGQEETGNGDNGGDGGTDGETAQAGEQLYQQNCSTCHGADLSGGVGPSLKNVGDKYGVEDIVGIIQNGKGQMNAIDISEEDSKSIAEWLVNR</sequence>
<feature type="chain" id="PRO_5038905755" evidence="9">
    <location>
        <begin position="20"/>
        <end position="129"/>
    </location>
</feature>
<keyword evidence="12" id="KW-1185">Reference proteome</keyword>
<feature type="binding site" description="axial binding residue" evidence="7">
    <location>
        <position position="74"/>
    </location>
    <ligand>
        <name>heme c</name>
        <dbReference type="ChEBI" id="CHEBI:61717"/>
    </ligand>
    <ligandPart>
        <name>Fe</name>
        <dbReference type="ChEBI" id="CHEBI:18248"/>
    </ligandPart>
</feature>
<gene>
    <name evidence="11" type="ORF">E3U55_02360</name>
</gene>
<dbReference type="Proteomes" id="UP000297975">
    <property type="component" value="Unassembled WGS sequence"/>
</dbReference>
<dbReference type="SUPFAM" id="SSF46626">
    <property type="entry name" value="Cytochrome c"/>
    <property type="match status" value="1"/>
</dbReference>
<evidence type="ECO:0000256" key="6">
    <source>
        <dbReference type="PIRSR" id="PIRSR000025-1"/>
    </source>
</evidence>
<evidence type="ECO:0000259" key="10">
    <source>
        <dbReference type="PROSITE" id="PS51007"/>
    </source>
</evidence>
<evidence type="ECO:0000313" key="12">
    <source>
        <dbReference type="Proteomes" id="UP000297975"/>
    </source>
</evidence>
<dbReference type="GO" id="GO:0005506">
    <property type="term" value="F:iron ion binding"/>
    <property type="evidence" value="ECO:0007669"/>
    <property type="project" value="InterPro"/>
</dbReference>
<dbReference type="PANTHER" id="PTHR37823">
    <property type="entry name" value="CYTOCHROME C-553-LIKE"/>
    <property type="match status" value="1"/>
</dbReference>
<evidence type="ECO:0000256" key="7">
    <source>
        <dbReference type="PIRSR" id="PIRSR000025-2"/>
    </source>
</evidence>
<accession>A0A4Y8IXW1</accession>
<reference evidence="11 12" key="1">
    <citation type="submission" date="2019-03" db="EMBL/GenBank/DDBJ databases">
        <authorList>
            <person name="He R.-H."/>
        </authorList>
    </citation>
    <scope>NUCLEOTIDE SEQUENCE [LARGE SCALE GENOMIC DNA]</scope>
    <source>
        <strain evidence="12">SH 714</strain>
    </source>
</reference>
<dbReference type="Pfam" id="PF13442">
    <property type="entry name" value="Cytochrome_CBB3"/>
    <property type="match status" value="1"/>
</dbReference>
<keyword evidence="1" id="KW-0813">Transport</keyword>
<keyword evidence="3 7" id="KW-0479">Metal-binding</keyword>
<dbReference type="GO" id="GO:0020037">
    <property type="term" value="F:heme binding"/>
    <property type="evidence" value="ECO:0007669"/>
    <property type="project" value="InterPro"/>
</dbReference>
<feature type="binding site" description="axial binding residue" evidence="7">
    <location>
        <position position="109"/>
    </location>
    <ligand>
        <name>heme c</name>
        <dbReference type="ChEBI" id="CHEBI:61717"/>
    </ligand>
    <ligandPart>
        <name>Fe</name>
        <dbReference type="ChEBI" id="CHEBI:18248"/>
    </ligandPart>
</feature>
<keyword evidence="4" id="KW-0249">Electron transport</keyword>
<evidence type="ECO:0000256" key="1">
    <source>
        <dbReference type="ARBA" id="ARBA00022448"/>
    </source>
</evidence>
<feature type="region of interest" description="Disordered" evidence="8">
    <location>
        <begin position="21"/>
        <end position="65"/>
    </location>
</feature>
<feature type="binding site" description="covalent" evidence="6">
    <location>
        <position position="73"/>
    </location>
    <ligand>
        <name>heme c</name>
        <dbReference type="ChEBI" id="CHEBI:61717"/>
    </ligand>
</feature>
<dbReference type="PROSITE" id="PS51257">
    <property type="entry name" value="PROKAR_LIPOPROTEIN"/>
    <property type="match status" value="1"/>
</dbReference>
<dbReference type="InterPro" id="IPR036909">
    <property type="entry name" value="Cyt_c-like_dom_sf"/>
</dbReference>
<dbReference type="InterPro" id="IPR012218">
    <property type="entry name" value="Cyt_c_BACSU-c550-type"/>
</dbReference>
<evidence type="ECO:0000256" key="4">
    <source>
        <dbReference type="ARBA" id="ARBA00022982"/>
    </source>
</evidence>
<proteinExistence type="predicted"/>
<comment type="caution">
    <text evidence="11">The sequence shown here is derived from an EMBL/GenBank/DDBJ whole genome shotgun (WGS) entry which is preliminary data.</text>
</comment>
<dbReference type="RefSeq" id="WP_134338722.1">
    <property type="nucleotide sequence ID" value="NZ_SOPW01000002.1"/>
</dbReference>
<protein>
    <submittedName>
        <fullName evidence="11">Cytochrome c</fullName>
    </submittedName>
</protein>
<dbReference type="AlphaFoldDB" id="A0A4Y8IXW1"/>
<feature type="domain" description="Cytochrome c" evidence="10">
    <location>
        <begin position="57"/>
        <end position="129"/>
    </location>
</feature>
<evidence type="ECO:0000313" key="11">
    <source>
        <dbReference type="EMBL" id="TFB24364.1"/>
    </source>
</evidence>
<dbReference type="OrthoDB" id="7933886at2"/>
<feature type="signal peptide" evidence="9">
    <location>
        <begin position="1"/>
        <end position="19"/>
    </location>
</feature>
<keyword evidence="2 6" id="KW-0349">Heme</keyword>
<evidence type="ECO:0000256" key="3">
    <source>
        <dbReference type="ARBA" id="ARBA00022723"/>
    </source>
</evidence>
<keyword evidence="9" id="KW-0732">Signal</keyword>
<evidence type="ECO:0000256" key="9">
    <source>
        <dbReference type="SAM" id="SignalP"/>
    </source>
</evidence>
<dbReference type="InterPro" id="IPR051811">
    <property type="entry name" value="Cytochrome_c550/c551-like"/>
</dbReference>
<dbReference type="PANTHER" id="PTHR37823:SF3">
    <property type="entry name" value="CYTOCHROME C-551"/>
    <property type="match status" value="1"/>
</dbReference>
<keyword evidence="5 7" id="KW-0408">Iron</keyword>
<evidence type="ECO:0000256" key="5">
    <source>
        <dbReference type="ARBA" id="ARBA00023004"/>
    </source>
</evidence>
<evidence type="ECO:0000256" key="8">
    <source>
        <dbReference type="SAM" id="MobiDB-lite"/>
    </source>
</evidence>
<dbReference type="PROSITE" id="PS51007">
    <property type="entry name" value="CYTC"/>
    <property type="match status" value="1"/>
</dbReference>
<dbReference type="GO" id="GO:0009055">
    <property type="term" value="F:electron transfer activity"/>
    <property type="evidence" value="ECO:0007669"/>
    <property type="project" value="InterPro"/>
</dbReference>
<evidence type="ECO:0000256" key="2">
    <source>
        <dbReference type="ARBA" id="ARBA00022617"/>
    </source>
</evidence>
<dbReference type="InterPro" id="IPR009056">
    <property type="entry name" value="Cyt_c-like_dom"/>
</dbReference>
<dbReference type="Gene3D" id="1.10.760.10">
    <property type="entry name" value="Cytochrome c-like domain"/>
    <property type="match status" value="1"/>
</dbReference>
<feature type="compositionally biased region" description="Gly residues" evidence="8">
    <location>
        <begin position="46"/>
        <end position="55"/>
    </location>
</feature>
<dbReference type="PIRSF" id="PIRSF000025">
    <property type="entry name" value="Cytc_Bsub_c550"/>
    <property type="match status" value="1"/>
</dbReference>
<organism evidence="11 12">
    <name type="scientific">Filobacillus milosensis</name>
    <dbReference type="NCBI Taxonomy" id="94137"/>
    <lineage>
        <taxon>Bacteria</taxon>
        <taxon>Bacillati</taxon>
        <taxon>Bacillota</taxon>
        <taxon>Bacilli</taxon>
        <taxon>Bacillales</taxon>
        <taxon>Bacillaceae</taxon>
        <taxon>Filobacillus</taxon>
    </lineage>
</organism>
<dbReference type="EMBL" id="SOPW01000002">
    <property type="protein sequence ID" value="TFB24364.1"/>
    <property type="molecule type" value="Genomic_DNA"/>
</dbReference>
<name>A0A4Y8IXW1_9BACI</name>
<comment type="PTM">
    <text evidence="6">Binds 1 heme c group covalently per subunit.</text>
</comment>
<feature type="binding site" description="covalent" evidence="6">
    <location>
        <position position="70"/>
    </location>
    <ligand>
        <name>heme c</name>
        <dbReference type="ChEBI" id="CHEBI:61717"/>
    </ligand>
</feature>
<dbReference type="GO" id="GO:0016020">
    <property type="term" value="C:membrane"/>
    <property type="evidence" value="ECO:0007669"/>
    <property type="project" value="InterPro"/>
</dbReference>